<protein>
    <submittedName>
        <fullName evidence="4">SAM-dependent methyltransferase</fullName>
    </submittedName>
</protein>
<comment type="caution">
    <text evidence="4">The sequence shown here is derived from an EMBL/GenBank/DDBJ whole genome shotgun (WGS) entry which is preliminary data.</text>
</comment>
<evidence type="ECO:0000256" key="1">
    <source>
        <dbReference type="ARBA" id="ARBA00022603"/>
    </source>
</evidence>
<dbReference type="PANTHER" id="PTHR43167:SF1">
    <property type="entry name" value="PUTATIVE (AFU_ORTHOLOGUE AFUA_6G01830)-RELATED"/>
    <property type="match status" value="1"/>
</dbReference>
<dbReference type="RefSeq" id="WP_106933463.1">
    <property type="nucleotide sequence ID" value="NZ_PYFT01000001.1"/>
</dbReference>
<dbReference type="SUPFAM" id="SSF53335">
    <property type="entry name" value="S-adenosyl-L-methionine-dependent methyltransferases"/>
    <property type="match status" value="1"/>
</dbReference>
<dbReference type="CDD" id="cd02440">
    <property type="entry name" value="AdoMet_MTases"/>
    <property type="match status" value="1"/>
</dbReference>
<keyword evidence="3" id="KW-0949">S-adenosyl-L-methionine</keyword>
<evidence type="ECO:0000313" key="4">
    <source>
        <dbReference type="EMBL" id="PSR57293.1"/>
    </source>
</evidence>
<dbReference type="EMBL" id="PYFT01000001">
    <property type="protein sequence ID" value="PSR57293.1"/>
    <property type="molecule type" value="Genomic_DNA"/>
</dbReference>
<proteinExistence type="predicted"/>
<evidence type="ECO:0000256" key="2">
    <source>
        <dbReference type="ARBA" id="ARBA00022679"/>
    </source>
</evidence>
<reference evidence="4 5" key="1">
    <citation type="submission" date="2018-03" db="EMBL/GenBank/DDBJ databases">
        <title>Adhaeribacter sp. HMF7605 Genome sequencing and assembly.</title>
        <authorList>
            <person name="Kang H."/>
            <person name="Kang J."/>
            <person name="Cha I."/>
            <person name="Kim H."/>
            <person name="Joh K."/>
        </authorList>
    </citation>
    <scope>NUCLEOTIDE SEQUENCE [LARGE SCALE GENOMIC DNA]</scope>
    <source>
        <strain evidence="4 5">HMF7605</strain>
    </source>
</reference>
<sequence>MFTVEGEISLPPLYQEILQQSEALRFNMLSDLRTGSLLRTLAAAKPQGNFLEIGTGTGLSLAWLAAGADSDTKILSIDNEASYQKVAVNAFAMDKRITFICKDGNEWLNTYQGPSFDLIFADAWPGKFNALDETLALVNVGGFYIIDDLLPQPNWPTGHAEKVEVLLATLKQKENFVFTILDWSTGLMVFTKVKN</sequence>
<dbReference type="PANTHER" id="PTHR43167">
    <property type="entry name" value="PUTATIVE (AFU_ORTHOLOGUE AFUA_6G01830)-RELATED"/>
    <property type="match status" value="1"/>
</dbReference>
<gene>
    <name evidence="4" type="ORF">AHMF7605_13120</name>
</gene>
<accession>A0A2T2YP56</accession>
<evidence type="ECO:0000256" key="3">
    <source>
        <dbReference type="ARBA" id="ARBA00022691"/>
    </source>
</evidence>
<dbReference type="AlphaFoldDB" id="A0A2T2YP56"/>
<dbReference type="Gene3D" id="3.40.50.150">
    <property type="entry name" value="Vaccinia Virus protein VP39"/>
    <property type="match status" value="1"/>
</dbReference>
<dbReference type="InterPro" id="IPR002935">
    <property type="entry name" value="SAM_O-MeTrfase"/>
</dbReference>
<keyword evidence="1 4" id="KW-0489">Methyltransferase</keyword>
<dbReference type="GO" id="GO:0008171">
    <property type="term" value="F:O-methyltransferase activity"/>
    <property type="evidence" value="ECO:0007669"/>
    <property type="project" value="InterPro"/>
</dbReference>
<dbReference type="Proteomes" id="UP000240357">
    <property type="component" value="Unassembled WGS sequence"/>
</dbReference>
<keyword evidence="5" id="KW-1185">Reference proteome</keyword>
<organism evidence="4 5">
    <name type="scientific">Adhaeribacter arboris</name>
    <dbReference type="NCBI Taxonomy" id="2072846"/>
    <lineage>
        <taxon>Bacteria</taxon>
        <taxon>Pseudomonadati</taxon>
        <taxon>Bacteroidota</taxon>
        <taxon>Cytophagia</taxon>
        <taxon>Cytophagales</taxon>
        <taxon>Hymenobacteraceae</taxon>
        <taxon>Adhaeribacter</taxon>
    </lineage>
</organism>
<dbReference type="OrthoDB" id="484536at2"/>
<name>A0A2T2YP56_9BACT</name>
<evidence type="ECO:0000313" key="5">
    <source>
        <dbReference type="Proteomes" id="UP000240357"/>
    </source>
</evidence>
<dbReference type="Pfam" id="PF01596">
    <property type="entry name" value="Methyltransf_3"/>
    <property type="match status" value="1"/>
</dbReference>
<keyword evidence="2 4" id="KW-0808">Transferase</keyword>
<dbReference type="GO" id="GO:0032259">
    <property type="term" value="P:methylation"/>
    <property type="evidence" value="ECO:0007669"/>
    <property type="project" value="UniProtKB-KW"/>
</dbReference>
<dbReference type="InterPro" id="IPR029063">
    <property type="entry name" value="SAM-dependent_MTases_sf"/>
</dbReference>